<sequence length="161" mass="16567">MRASRILATLATAVALAGSLAACTSTVSMDAAADANDPLCADVIVHLPGTVDGQDRRWTDAQATGAWGDPASILLTCGVTPPGPTEARCITIGGVDWVVDESAAPKYRITTYGRTPAIEVYLDNEVVSSNNVLDRLGPIVNAAIPAESACVDSESVLPDEG</sequence>
<name>A0ABP5AHY9_9MICO</name>
<gene>
    <name evidence="2" type="ORF">GCM10009775_03280</name>
</gene>
<keyword evidence="1" id="KW-0732">Signal</keyword>
<dbReference type="Pfam" id="PF12028">
    <property type="entry name" value="DUF3515"/>
    <property type="match status" value="1"/>
</dbReference>
<organism evidence="2 3">
    <name type="scientific">Microbacterium aoyamense</name>
    <dbReference type="NCBI Taxonomy" id="344166"/>
    <lineage>
        <taxon>Bacteria</taxon>
        <taxon>Bacillati</taxon>
        <taxon>Actinomycetota</taxon>
        <taxon>Actinomycetes</taxon>
        <taxon>Micrococcales</taxon>
        <taxon>Microbacteriaceae</taxon>
        <taxon>Microbacterium</taxon>
    </lineage>
</organism>
<comment type="caution">
    <text evidence="2">The sequence shown here is derived from an EMBL/GenBank/DDBJ whole genome shotgun (WGS) entry which is preliminary data.</text>
</comment>
<reference evidence="3" key="1">
    <citation type="journal article" date="2019" name="Int. J. Syst. Evol. Microbiol.">
        <title>The Global Catalogue of Microorganisms (GCM) 10K type strain sequencing project: providing services to taxonomists for standard genome sequencing and annotation.</title>
        <authorList>
            <consortium name="The Broad Institute Genomics Platform"/>
            <consortium name="The Broad Institute Genome Sequencing Center for Infectious Disease"/>
            <person name="Wu L."/>
            <person name="Ma J."/>
        </authorList>
    </citation>
    <scope>NUCLEOTIDE SEQUENCE [LARGE SCALE GENOMIC DNA]</scope>
    <source>
        <strain evidence="3">JCM 14900</strain>
    </source>
</reference>
<dbReference type="InterPro" id="IPR021903">
    <property type="entry name" value="DUF3515"/>
</dbReference>
<protein>
    <submittedName>
        <fullName evidence="2">DUF3515 domain-containing protein</fullName>
    </submittedName>
</protein>
<dbReference type="RefSeq" id="WP_248149072.1">
    <property type="nucleotide sequence ID" value="NZ_BAAAOF010000001.1"/>
</dbReference>
<keyword evidence="3" id="KW-1185">Reference proteome</keyword>
<dbReference type="EMBL" id="BAAAOF010000001">
    <property type="protein sequence ID" value="GAA1913961.1"/>
    <property type="molecule type" value="Genomic_DNA"/>
</dbReference>
<evidence type="ECO:0000256" key="1">
    <source>
        <dbReference type="SAM" id="SignalP"/>
    </source>
</evidence>
<dbReference type="Proteomes" id="UP001501343">
    <property type="component" value="Unassembled WGS sequence"/>
</dbReference>
<proteinExistence type="predicted"/>
<evidence type="ECO:0000313" key="3">
    <source>
        <dbReference type="Proteomes" id="UP001501343"/>
    </source>
</evidence>
<accession>A0ABP5AHY9</accession>
<evidence type="ECO:0000313" key="2">
    <source>
        <dbReference type="EMBL" id="GAA1913961.1"/>
    </source>
</evidence>
<feature type="chain" id="PRO_5046846786" evidence="1">
    <location>
        <begin position="22"/>
        <end position="161"/>
    </location>
</feature>
<feature type="signal peptide" evidence="1">
    <location>
        <begin position="1"/>
        <end position="21"/>
    </location>
</feature>
<dbReference type="PROSITE" id="PS51257">
    <property type="entry name" value="PROKAR_LIPOPROTEIN"/>
    <property type="match status" value="1"/>
</dbReference>